<reference evidence="3" key="1">
    <citation type="submission" date="2020-03" db="EMBL/GenBank/DDBJ databases">
        <title>Solimonas marina sp. nov., isolated from deep seawater of the Pacific Ocean.</title>
        <authorList>
            <person name="Liu X."/>
            <person name="Lai Q."/>
            <person name="Sun F."/>
            <person name="Gai Y."/>
            <person name="Li G."/>
            <person name="Shao Z."/>
        </authorList>
    </citation>
    <scope>NUCLEOTIDE SEQUENCE</scope>
    <source>
        <strain evidence="3">C16B3</strain>
    </source>
</reference>
<keyword evidence="2" id="KW-0732">Signal</keyword>
<evidence type="ECO:0000313" key="4">
    <source>
        <dbReference type="Proteomes" id="UP000653472"/>
    </source>
</evidence>
<accession>A0A969W7L6</accession>
<feature type="chain" id="PRO_5037363004" description="Outer membrane protein beta-barrel domain-containing protein" evidence="2">
    <location>
        <begin position="23"/>
        <end position="294"/>
    </location>
</feature>
<dbReference type="Gene3D" id="2.40.160.20">
    <property type="match status" value="1"/>
</dbReference>
<gene>
    <name evidence="3" type="ORF">G7Y82_03895</name>
</gene>
<dbReference type="Proteomes" id="UP000653472">
    <property type="component" value="Unassembled WGS sequence"/>
</dbReference>
<feature type="compositionally biased region" description="Low complexity" evidence="1">
    <location>
        <begin position="207"/>
        <end position="216"/>
    </location>
</feature>
<dbReference type="InterPro" id="IPR011250">
    <property type="entry name" value="OMP/PagP_B-barrel"/>
</dbReference>
<dbReference type="RefSeq" id="WP_168146713.1">
    <property type="nucleotide sequence ID" value="NZ_JAAVXB010000002.1"/>
</dbReference>
<dbReference type="SUPFAM" id="SSF56925">
    <property type="entry name" value="OMPA-like"/>
    <property type="match status" value="1"/>
</dbReference>
<dbReference type="AlphaFoldDB" id="A0A969W7L6"/>
<evidence type="ECO:0000256" key="2">
    <source>
        <dbReference type="SAM" id="SignalP"/>
    </source>
</evidence>
<evidence type="ECO:0000256" key="1">
    <source>
        <dbReference type="SAM" id="MobiDB-lite"/>
    </source>
</evidence>
<feature type="signal peptide" evidence="2">
    <location>
        <begin position="1"/>
        <end position="22"/>
    </location>
</feature>
<feature type="region of interest" description="Disordered" evidence="1">
    <location>
        <begin position="200"/>
        <end position="294"/>
    </location>
</feature>
<name>A0A969W7L6_9GAMM</name>
<keyword evidence="4" id="KW-1185">Reference proteome</keyword>
<organism evidence="3 4">
    <name type="scientific">Solimonas marina</name>
    <dbReference type="NCBI Taxonomy" id="2714601"/>
    <lineage>
        <taxon>Bacteria</taxon>
        <taxon>Pseudomonadati</taxon>
        <taxon>Pseudomonadota</taxon>
        <taxon>Gammaproteobacteria</taxon>
        <taxon>Nevskiales</taxon>
        <taxon>Nevskiaceae</taxon>
        <taxon>Solimonas</taxon>
    </lineage>
</organism>
<protein>
    <recommendedName>
        <fullName evidence="5">Outer membrane protein beta-barrel domain-containing protein</fullName>
    </recommendedName>
</protein>
<dbReference type="EMBL" id="JAAVXB010000002">
    <property type="protein sequence ID" value="NKF21448.1"/>
    <property type="molecule type" value="Genomic_DNA"/>
</dbReference>
<evidence type="ECO:0008006" key="5">
    <source>
        <dbReference type="Google" id="ProtNLM"/>
    </source>
</evidence>
<sequence>MKNVLMVVGTLVALGLTSNALAQETETYDPSLALNGRPWYGSAMFSYTDSDSDRGTKGGLGGTVSVGKKVTWGLALELTGFYSSMDGKADNGTTDLYGYGASALFFPSRKWAPNAYGIVSLMQGKTNGLPGPRHNYDSTVFDAGIGYLQPLTPRIKLRIEARYRTDDKGSEPTGSKGKNSNFAEGVYSVGVLIPFGHVVTPEPPASETPAAVVDTSSADDDNDGVPNDKDQCPASPPGAVDDNGCPIDSGSAAAAPADDATAPASDSSAPASDCATPTAGQQVDENGCAVEPGK</sequence>
<feature type="compositionally biased region" description="Low complexity" evidence="1">
    <location>
        <begin position="251"/>
        <end position="279"/>
    </location>
</feature>
<proteinExistence type="predicted"/>
<comment type="caution">
    <text evidence="3">The sequence shown here is derived from an EMBL/GenBank/DDBJ whole genome shotgun (WGS) entry which is preliminary data.</text>
</comment>
<evidence type="ECO:0000313" key="3">
    <source>
        <dbReference type="EMBL" id="NKF21448.1"/>
    </source>
</evidence>